<reference evidence="1 2" key="1">
    <citation type="submission" date="2024-01" db="EMBL/GenBank/DDBJ databases">
        <title>The genomes of 5 underutilized Papilionoideae crops provide insights into root nodulation and disease resistanc.</title>
        <authorList>
            <person name="Jiang F."/>
        </authorList>
    </citation>
    <scope>NUCLEOTIDE SEQUENCE [LARGE SCALE GENOMIC DNA]</scope>
    <source>
        <strain evidence="1">LVBAO_FW01</strain>
        <tissue evidence="1">Leaves</tissue>
    </source>
</reference>
<proteinExistence type="predicted"/>
<keyword evidence="2" id="KW-1185">Reference proteome</keyword>
<organism evidence="1 2">
    <name type="scientific">Canavalia gladiata</name>
    <name type="common">Sword bean</name>
    <name type="synonym">Dolichos gladiatus</name>
    <dbReference type="NCBI Taxonomy" id="3824"/>
    <lineage>
        <taxon>Eukaryota</taxon>
        <taxon>Viridiplantae</taxon>
        <taxon>Streptophyta</taxon>
        <taxon>Embryophyta</taxon>
        <taxon>Tracheophyta</taxon>
        <taxon>Spermatophyta</taxon>
        <taxon>Magnoliopsida</taxon>
        <taxon>eudicotyledons</taxon>
        <taxon>Gunneridae</taxon>
        <taxon>Pentapetalae</taxon>
        <taxon>rosids</taxon>
        <taxon>fabids</taxon>
        <taxon>Fabales</taxon>
        <taxon>Fabaceae</taxon>
        <taxon>Papilionoideae</taxon>
        <taxon>50 kb inversion clade</taxon>
        <taxon>NPAAA clade</taxon>
        <taxon>indigoferoid/millettioid clade</taxon>
        <taxon>Phaseoleae</taxon>
        <taxon>Canavalia</taxon>
    </lineage>
</organism>
<comment type="caution">
    <text evidence="1">The sequence shown here is derived from an EMBL/GenBank/DDBJ whole genome shotgun (WGS) entry which is preliminary data.</text>
</comment>
<evidence type="ECO:0000313" key="1">
    <source>
        <dbReference type="EMBL" id="KAK7331329.1"/>
    </source>
</evidence>
<dbReference type="EMBL" id="JAYMYQ010000005">
    <property type="protein sequence ID" value="KAK7331329.1"/>
    <property type="molecule type" value="Genomic_DNA"/>
</dbReference>
<dbReference type="AlphaFoldDB" id="A0AAN9LBQ2"/>
<accession>A0AAN9LBQ2</accession>
<evidence type="ECO:0000313" key="2">
    <source>
        <dbReference type="Proteomes" id="UP001367508"/>
    </source>
</evidence>
<sequence length="96" mass="10794">MDGPDEMTWSSQLPPLHLIGSEMRLGKGTQSEYCNPQSILEQGTPSLSDVSTRNISDLTFSKTIVKYTLKSLIGFKLLKIFLSICHIELHLFHICL</sequence>
<gene>
    <name evidence="1" type="ORF">VNO77_25551</name>
</gene>
<protein>
    <submittedName>
        <fullName evidence="1">Uncharacterized protein</fullName>
    </submittedName>
</protein>
<name>A0AAN9LBQ2_CANGL</name>
<dbReference type="Proteomes" id="UP001367508">
    <property type="component" value="Unassembled WGS sequence"/>
</dbReference>